<protein>
    <submittedName>
        <fullName evidence="1">Uncharacterized protein</fullName>
    </submittedName>
</protein>
<comment type="caution">
    <text evidence="1">The sequence shown here is derived from an EMBL/GenBank/DDBJ whole genome shotgun (WGS) entry which is preliminary data.</text>
</comment>
<dbReference type="Proteomes" id="UP000324222">
    <property type="component" value="Unassembled WGS sequence"/>
</dbReference>
<dbReference type="AlphaFoldDB" id="A0A5B7FWK8"/>
<dbReference type="EMBL" id="VSRR010009045">
    <property type="protein sequence ID" value="MPC49705.1"/>
    <property type="molecule type" value="Genomic_DNA"/>
</dbReference>
<accession>A0A5B7FWK8</accession>
<reference evidence="1 2" key="1">
    <citation type="submission" date="2019-05" db="EMBL/GenBank/DDBJ databases">
        <title>Another draft genome of Portunus trituberculatus and its Hox gene families provides insights of decapod evolution.</title>
        <authorList>
            <person name="Jeong J.-H."/>
            <person name="Song I."/>
            <person name="Kim S."/>
            <person name="Choi T."/>
            <person name="Kim D."/>
            <person name="Ryu S."/>
            <person name="Kim W."/>
        </authorList>
    </citation>
    <scope>NUCLEOTIDE SEQUENCE [LARGE SCALE GENOMIC DNA]</scope>
    <source>
        <tissue evidence="1">Muscle</tissue>
    </source>
</reference>
<sequence>MRLERTVCCREEDFDEGVMCWLVAAAVMVVADGEGCGDELASIAGVVCCGRKLCKSKVVVVVFSSFCYWWLAG</sequence>
<organism evidence="1 2">
    <name type="scientific">Portunus trituberculatus</name>
    <name type="common">Swimming crab</name>
    <name type="synonym">Neptunus trituberculatus</name>
    <dbReference type="NCBI Taxonomy" id="210409"/>
    <lineage>
        <taxon>Eukaryota</taxon>
        <taxon>Metazoa</taxon>
        <taxon>Ecdysozoa</taxon>
        <taxon>Arthropoda</taxon>
        <taxon>Crustacea</taxon>
        <taxon>Multicrustacea</taxon>
        <taxon>Malacostraca</taxon>
        <taxon>Eumalacostraca</taxon>
        <taxon>Eucarida</taxon>
        <taxon>Decapoda</taxon>
        <taxon>Pleocyemata</taxon>
        <taxon>Brachyura</taxon>
        <taxon>Eubrachyura</taxon>
        <taxon>Portunoidea</taxon>
        <taxon>Portunidae</taxon>
        <taxon>Portuninae</taxon>
        <taxon>Portunus</taxon>
    </lineage>
</organism>
<gene>
    <name evidence="1" type="ORF">E2C01_043517</name>
</gene>
<evidence type="ECO:0000313" key="2">
    <source>
        <dbReference type="Proteomes" id="UP000324222"/>
    </source>
</evidence>
<evidence type="ECO:0000313" key="1">
    <source>
        <dbReference type="EMBL" id="MPC49705.1"/>
    </source>
</evidence>
<name>A0A5B7FWK8_PORTR</name>
<proteinExistence type="predicted"/>
<keyword evidence="2" id="KW-1185">Reference proteome</keyword>